<dbReference type="Proteomes" id="UP000663891">
    <property type="component" value="Unassembled WGS sequence"/>
</dbReference>
<dbReference type="PANTHER" id="PTHR11879">
    <property type="entry name" value="ASPARTATE AMINOTRANSFERASE"/>
    <property type="match status" value="1"/>
</dbReference>
<dbReference type="SUPFAM" id="SSF53383">
    <property type="entry name" value="PLP-dependent transferases"/>
    <property type="match status" value="1"/>
</dbReference>
<dbReference type="EMBL" id="CAJOAY010002005">
    <property type="protein sequence ID" value="CAF3910945.1"/>
    <property type="molecule type" value="Genomic_DNA"/>
</dbReference>
<dbReference type="AlphaFoldDB" id="A0A814PZG5"/>
<dbReference type="GO" id="GO:0030170">
    <property type="term" value="F:pyridoxal phosphate binding"/>
    <property type="evidence" value="ECO:0007669"/>
    <property type="project" value="InterPro"/>
</dbReference>
<dbReference type="Proteomes" id="UP000663881">
    <property type="component" value="Unassembled WGS sequence"/>
</dbReference>
<dbReference type="Gene3D" id="3.90.1150.10">
    <property type="entry name" value="Aspartate Aminotransferase, domain 1"/>
    <property type="match status" value="1"/>
</dbReference>
<comment type="cofactor">
    <cofactor evidence="1">
        <name>pyridoxal 5'-phosphate</name>
        <dbReference type="ChEBI" id="CHEBI:597326"/>
    </cofactor>
</comment>
<protein>
    <recommendedName>
        <fullName evidence="4">aspartate transaminase</fullName>
        <ecNumber evidence="4">2.6.1.1</ecNumber>
    </recommendedName>
</protein>
<evidence type="ECO:0000256" key="7">
    <source>
        <dbReference type="ARBA" id="ARBA00022898"/>
    </source>
</evidence>
<keyword evidence="6" id="KW-0808">Transferase</keyword>
<dbReference type="NCBIfam" id="NF006719">
    <property type="entry name" value="PRK09257.1"/>
    <property type="match status" value="1"/>
</dbReference>
<dbReference type="InterPro" id="IPR015421">
    <property type="entry name" value="PyrdxlP-dep_Trfase_major"/>
</dbReference>
<evidence type="ECO:0000256" key="5">
    <source>
        <dbReference type="ARBA" id="ARBA00022576"/>
    </source>
</evidence>
<dbReference type="GO" id="GO:0004069">
    <property type="term" value="F:L-aspartate:2-oxoglutarate aminotransferase activity"/>
    <property type="evidence" value="ECO:0007669"/>
    <property type="project" value="UniProtKB-EC"/>
</dbReference>
<keyword evidence="7" id="KW-0663">Pyridoxal phosphate</keyword>
<evidence type="ECO:0000256" key="6">
    <source>
        <dbReference type="ARBA" id="ARBA00022679"/>
    </source>
</evidence>
<name>A0A814PZG5_9BILA</name>
<comment type="subunit">
    <text evidence="3">Homodimer.</text>
</comment>
<dbReference type="EC" id="2.6.1.1" evidence="4"/>
<evidence type="ECO:0000256" key="2">
    <source>
        <dbReference type="ARBA" id="ARBA00007441"/>
    </source>
</evidence>
<evidence type="ECO:0000313" key="9">
    <source>
        <dbReference type="EMBL" id="CAF1112676.1"/>
    </source>
</evidence>
<gene>
    <name evidence="10" type="ORF">OKA104_LOCUS24718</name>
    <name evidence="9" type="ORF">VCS650_LOCUS20736</name>
</gene>
<feature type="domain" description="Aminotransferase class I/classII large" evidence="8">
    <location>
        <begin position="30"/>
        <end position="397"/>
    </location>
</feature>
<proteinExistence type="inferred from homology"/>
<comment type="similarity">
    <text evidence="2">Belongs to the class-I pyridoxal-phosphate-dependent aminotransferase family.</text>
</comment>
<dbReference type="GO" id="GO:0006532">
    <property type="term" value="P:aspartate biosynthetic process"/>
    <property type="evidence" value="ECO:0007669"/>
    <property type="project" value="TreeGrafter"/>
</dbReference>
<dbReference type="InterPro" id="IPR015424">
    <property type="entry name" value="PyrdxlP-dep_Trfase"/>
</dbReference>
<dbReference type="InterPro" id="IPR004839">
    <property type="entry name" value="Aminotransferase_I/II_large"/>
</dbReference>
<sequence length="434" mass="49216">MPSHFASIESNPPIEVWRLIKLFKEDTNPNKVNLGIGVYQDDKGKTETLPVVRYVEQELAENNATNKMYLEHTGLGSYCDSGLKLVLGEDSPCVIEKRAVSVQSLGGTGSLRIGFEFLYQNGYTTVYLPTPTWPNHTAILQAINIEVVEYRYWNSDKLSIDIDGLLEDLSMAPPKSVILLHACAHNPTGSDPTREQWMKIGAMIRQKEHIAFFDLAYQGFSTGDLDEDAWAIRYFAHDLNLELFVAQSFSKNFVLYSERVGQLIGVFHKSDVISAFQSQVTTIIWSLYLTPPDHGARVVSTILNDPILMNEWKFNVKSMSERIKSTRYQLYTKLRLLNTPGNWEHIITQTGMFAYTGLTQAQCRILVERHSCYLTLNGRINVCAITTKNVDYIAEQIYQVLIASEPYIKKTSISQHFAGEEFTERRPSPHSLAI</sequence>
<dbReference type="OrthoDB" id="6752799at2759"/>
<dbReference type="PRINTS" id="PR00799">
    <property type="entry name" value="TRANSAMINASE"/>
</dbReference>
<dbReference type="EMBL" id="CAJNON010000217">
    <property type="protein sequence ID" value="CAF1112676.1"/>
    <property type="molecule type" value="Genomic_DNA"/>
</dbReference>
<comment type="caution">
    <text evidence="9">The sequence shown here is derived from an EMBL/GenBank/DDBJ whole genome shotgun (WGS) entry which is preliminary data.</text>
</comment>
<dbReference type="CDD" id="cd00609">
    <property type="entry name" value="AAT_like"/>
    <property type="match status" value="1"/>
</dbReference>
<dbReference type="Gene3D" id="3.40.640.10">
    <property type="entry name" value="Type I PLP-dependent aspartate aminotransferase-like (Major domain)"/>
    <property type="match status" value="1"/>
</dbReference>
<reference evidence="9" key="1">
    <citation type="submission" date="2021-02" db="EMBL/GenBank/DDBJ databases">
        <authorList>
            <person name="Nowell W R."/>
        </authorList>
    </citation>
    <scope>NUCLEOTIDE SEQUENCE</scope>
</reference>
<dbReference type="InterPro" id="IPR015422">
    <property type="entry name" value="PyrdxlP-dep_Trfase_small"/>
</dbReference>
<evidence type="ECO:0000259" key="8">
    <source>
        <dbReference type="Pfam" id="PF00155"/>
    </source>
</evidence>
<evidence type="ECO:0000256" key="1">
    <source>
        <dbReference type="ARBA" id="ARBA00001933"/>
    </source>
</evidence>
<accession>A0A814PZG5</accession>
<evidence type="ECO:0000313" key="11">
    <source>
        <dbReference type="Proteomes" id="UP000663891"/>
    </source>
</evidence>
<evidence type="ECO:0000256" key="3">
    <source>
        <dbReference type="ARBA" id="ARBA00011738"/>
    </source>
</evidence>
<dbReference type="Pfam" id="PF00155">
    <property type="entry name" value="Aminotran_1_2"/>
    <property type="match status" value="1"/>
</dbReference>
<dbReference type="GO" id="GO:0005829">
    <property type="term" value="C:cytosol"/>
    <property type="evidence" value="ECO:0007669"/>
    <property type="project" value="TreeGrafter"/>
</dbReference>
<keyword evidence="5" id="KW-0032">Aminotransferase</keyword>
<evidence type="ECO:0000256" key="4">
    <source>
        <dbReference type="ARBA" id="ARBA00012753"/>
    </source>
</evidence>
<dbReference type="FunFam" id="3.40.640.10:FF:000066">
    <property type="entry name" value="Aspartate aminotransferase"/>
    <property type="match status" value="1"/>
</dbReference>
<evidence type="ECO:0000313" key="10">
    <source>
        <dbReference type="EMBL" id="CAF3910945.1"/>
    </source>
</evidence>
<organism evidence="9 11">
    <name type="scientific">Adineta steineri</name>
    <dbReference type="NCBI Taxonomy" id="433720"/>
    <lineage>
        <taxon>Eukaryota</taxon>
        <taxon>Metazoa</taxon>
        <taxon>Spiralia</taxon>
        <taxon>Gnathifera</taxon>
        <taxon>Rotifera</taxon>
        <taxon>Eurotatoria</taxon>
        <taxon>Bdelloidea</taxon>
        <taxon>Adinetida</taxon>
        <taxon>Adinetidae</taxon>
        <taxon>Adineta</taxon>
    </lineage>
</organism>
<dbReference type="PANTHER" id="PTHR11879:SF55">
    <property type="entry name" value="GLUTAMATE OXALOACETATE TRANSAMINASE 1, ISOFORM B"/>
    <property type="match status" value="1"/>
</dbReference>
<dbReference type="InterPro" id="IPR000796">
    <property type="entry name" value="Asp_trans"/>
</dbReference>